<reference evidence="1 2" key="1">
    <citation type="submission" date="2016-07" db="EMBL/GenBank/DDBJ databases">
        <title>Multiple horizontal gene transfer events from other fungi enriched the ability of initially mycotrophic Trichoderma (Ascomycota) to feed on dead plant biomass.</title>
        <authorList>
            <consortium name="DOE Joint Genome Institute"/>
            <person name="Aerts A."/>
            <person name="Atanasova L."/>
            <person name="Chenthamara K."/>
            <person name="Zhang J."/>
            <person name="Grujic M."/>
            <person name="Henrissat B."/>
            <person name="Kuo A."/>
            <person name="Salamov A."/>
            <person name="Lipzen A."/>
            <person name="Labutti K."/>
            <person name="Barry K."/>
            <person name="Miao Y."/>
            <person name="Rahimi M.J."/>
            <person name="Shen Q."/>
            <person name="Grigoriev I.V."/>
            <person name="Kubicek C.P."/>
            <person name="Druzhinina I.S."/>
        </authorList>
    </citation>
    <scope>NUCLEOTIDE SEQUENCE [LARGE SCALE GENOMIC DNA]</scope>
    <source>
        <strain evidence="1 2">CBS 433.97</strain>
    </source>
</reference>
<dbReference type="Proteomes" id="UP000240493">
    <property type="component" value="Unassembled WGS sequence"/>
</dbReference>
<dbReference type="Gene3D" id="3.30.40.10">
    <property type="entry name" value="Zinc/RING finger domain, C3HC4 (zinc finger)"/>
    <property type="match status" value="1"/>
</dbReference>
<evidence type="ECO:0000313" key="2">
    <source>
        <dbReference type="Proteomes" id="UP000240493"/>
    </source>
</evidence>
<dbReference type="EMBL" id="KZ679263">
    <property type="protein sequence ID" value="PTB40408.1"/>
    <property type="molecule type" value="Genomic_DNA"/>
</dbReference>
<gene>
    <name evidence="1" type="ORF">M441DRAFT_48249</name>
</gene>
<evidence type="ECO:0000313" key="1">
    <source>
        <dbReference type="EMBL" id="PTB40408.1"/>
    </source>
</evidence>
<keyword evidence="2" id="KW-1185">Reference proteome</keyword>
<dbReference type="SUPFAM" id="SSF57850">
    <property type="entry name" value="RING/U-box"/>
    <property type="match status" value="1"/>
</dbReference>
<accession>A0A2T3Z6H4</accession>
<sequence>MDTKQQDGGRLSVYNDPTPETVTALDHFTKENLPLNDKAKTRLGTMANPTASDQKEIQRQATNFIGEYIDLTIEMQNCLCGESLDKPQHRMGGSLICSECAQRYKDEVKQQYHWKSCLMCWSNWHELRIKLQYTDCVLGHAYCIRCWNKFVKSKGKKERRVQPGWIQCPTCRKTIKKELEPSVVRQIGIKRYYKRQI</sequence>
<dbReference type="InterPro" id="IPR013083">
    <property type="entry name" value="Znf_RING/FYVE/PHD"/>
</dbReference>
<protein>
    <submittedName>
        <fullName evidence="1">Uncharacterized protein</fullName>
    </submittedName>
</protein>
<proteinExistence type="predicted"/>
<name>A0A2T3Z6H4_TRIA4</name>
<dbReference type="AlphaFoldDB" id="A0A2T3Z6H4"/>
<organism evidence="1 2">
    <name type="scientific">Trichoderma asperellum (strain ATCC 204424 / CBS 433.97 / NBRC 101777)</name>
    <dbReference type="NCBI Taxonomy" id="1042311"/>
    <lineage>
        <taxon>Eukaryota</taxon>
        <taxon>Fungi</taxon>
        <taxon>Dikarya</taxon>
        <taxon>Ascomycota</taxon>
        <taxon>Pezizomycotina</taxon>
        <taxon>Sordariomycetes</taxon>
        <taxon>Hypocreomycetidae</taxon>
        <taxon>Hypocreales</taxon>
        <taxon>Hypocreaceae</taxon>
        <taxon>Trichoderma</taxon>
    </lineage>
</organism>